<dbReference type="RefSeq" id="WP_190696109.1">
    <property type="nucleotide sequence ID" value="NZ_JAMPKX010000002.1"/>
</dbReference>
<proteinExistence type="predicted"/>
<reference evidence="1 2" key="1">
    <citation type="submission" date="2022-04" db="EMBL/GenBank/DDBJ databases">
        <title>Positive selection, recombination, and allopatry shape intraspecific diversity of widespread and dominant cyanobacteria.</title>
        <authorList>
            <person name="Wei J."/>
            <person name="Shu W."/>
            <person name="Hu C."/>
        </authorList>
    </citation>
    <scope>NUCLEOTIDE SEQUENCE [LARGE SCALE GENOMIC DNA]</scope>
    <source>
        <strain evidence="1 2">DQ-A4</strain>
    </source>
</reference>
<dbReference type="EMBL" id="JAMPKX010000002">
    <property type="protein sequence ID" value="MEP0946479.1"/>
    <property type="molecule type" value="Genomic_DNA"/>
</dbReference>
<dbReference type="Proteomes" id="UP001482513">
    <property type="component" value="Unassembled WGS sequence"/>
</dbReference>
<organism evidence="1 2">
    <name type="scientific">Leptolyngbya subtilissima DQ-A4</name>
    <dbReference type="NCBI Taxonomy" id="2933933"/>
    <lineage>
        <taxon>Bacteria</taxon>
        <taxon>Bacillati</taxon>
        <taxon>Cyanobacteriota</taxon>
        <taxon>Cyanophyceae</taxon>
        <taxon>Leptolyngbyales</taxon>
        <taxon>Leptolyngbyaceae</taxon>
        <taxon>Leptolyngbya group</taxon>
        <taxon>Leptolyngbya</taxon>
    </lineage>
</organism>
<gene>
    <name evidence="1" type="ORF">NC992_06320</name>
</gene>
<evidence type="ECO:0000313" key="1">
    <source>
        <dbReference type="EMBL" id="MEP0946479.1"/>
    </source>
</evidence>
<accession>A0ABV0K125</accession>
<evidence type="ECO:0008006" key="3">
    <source>
        <dbReference type="Google" id="ProtNLM"/>
    </source>
</evidence>
<protein>
    <recommendedName>
        <fullName evidence="3">XRE family transcriptional regulator</fullName>
    </recommendedName>
</protein>
<name>A0ABV0K125_9CYAN</name>
<sequence>MSTAYYPWNVQVLVEWLRLELRHHGSSRDLSTALQVPSHTLSHWLQSSLPTVTLQDIRCIAQYRGWSVRQTLRWLELQPAHVDALIVEDPLSYRVSWSDAMALWFGPPAA</sequence>
<evidence type="ECO:0000313" key="2">
    <source>
        <dbReference type="Proteomes" id="UP001482513"/>
    </source>
</evidence>
<comment type="caution">
    <text evidence="1">The sequence shown here is derived from an EMBL/GenBank/DDBJ whole genome shotgun (WGS) entry which is preliminary data.</text>
</comment>
<keyword evidence="2" id="KW-1185">Reference proteome</keyword>